<evidence type="ECO:0000313" key="2">
    <source>
        <dbReference type="EMBL" id="GIL29378.1"/>
    </source>
</evidence>
<accession>A0A8J4EN34</accession>
<feature type="region of interest" description="Disordered" evidence="1">
    <location>
        <begin position="122"/>
        <end position="146"/>
    </location>
</feature>
<evidence type="ECO:0000256" key="1">
    <source>
        <dbReference type="SAM" id="MobiDB-lite"/>
    </source>
</evidence>
<dbReference type="EMBL" id="BOPO01000091">
    <property type="protein sequence ID" value="GIL29378.1"/>
    <property type="molecule type" value="Genomic_DNA"/>
</dbReference>
<dbReference type="NCBIfam" id="NF033532">
    <property type="entry name" value="lone7para_assoc"/>
    <property type="match status" value="1"/>
</dbReference>
<name>A0A8J4EN34_9ACTN</name>
<dbReference type="RefSeq" id="WP_207127062.1">
    <property type="nucleotide sequence ID" value="NZ_BOPO01000091.1"/>
</dbReference>
<comment type="caution">
    <text evidence="2">The sequence shown here is derived from an EMBL/GenBank/DDBJ whole genome shotgun (WGS) entry which is preliminary data.</text>
</comment>
<protein>
    <recommendedName>
        <fullName evidence="4">SseB protein N-terminal domain-containing protein</fullName>
    </recommendedName>
</protein>
<dbReference type="AlphaFoldDB" id="A0A8J4EN34"/>
<sequence>MTATDRLDVLFRMVMADAATAEQLQAALHDATLFVALDAGERPVIAPAPDDVPCVVVATSEAHRQHAAAASWQPADLMELITLLPDEIDVLFNPAGPVPFRLVGDFVRDTVLLGDDELAAARASLPGPPARGDTVPVGGPASEGEG</sequence>
<dbReference type="Proteomes" id="UP000614996">
    <property type="component" value="Unassembled WGS sequence"/>
</dbReference>
<evidence type="ECO:0008006" key="4">
    <source>
        <dbReference type="Google" id="ProtNLM"/>
    </source>
</evidence>
<organism evidence="2 3">
    <name type="scientific">Actinocatenispora comari</name>
    <dbReference type="NCBI Taxonomy" id="2807577"/>
    <lineage>
        <taxon>Bacteria</taxon>
        <taxon>Bacillati</taxon>
        <taxon>Actinomycetota</taxon>
        <taxon>Actinomycetes</taxon>
        <taxon>Micromonosporales</taxon>
        <taxon>Micromonosporaceae</taxon>
        <taxon>Actinocatenispora</taxon>
    </lineage>
</organism>
<reference evidence="3" key="1">
    <citation type="journal article" date="2021" name="Int. J. Syst. Evol. Microbiol.">
        <title>Actinocatenispora comari sp. nov., an endophytic actinomycete isolated from aerial parts of Comarum salesowianum.</title>
        <authorList>
            <person name="Oyunbileg N."/>
            <person name="Iizaka Y."/>
            <person name="Hamada M."/>
            <person name="Davaapurev B.O."/>
            <person name="Fukumoto A."/>
            <person name="Tsetseg B."/>
            <person name="Kato F."/>
            <person name="Tamura T."/>
            <person name="Batkhuu J."/>
            <person name="Anzai Y."/>
        </authorList>
    </citation>
    <scope>NUCLEOTIDE SEQUENCE [LARGE SCALE GENOMIC DNA]</scope>
    <source>
        <strain evidence="3">NUM-2625</strain>
    </source>
</reference>
<gene>
    <name evidence="2" type="ORF">NUM_46320</name>
</gene>
<dbReference type="InterPro" id="IPR047659">
    <property type="entry name" value="T7SS_assoc"/>
</dbReference>
<proteinExistence type="predicted"/>
<evidence type="ECO:0000313" key="3">
    <source>
        <dbReference type="Proteomes" id="UP000614996"/>
    </source>
</evidence>
<keyword evidence="3" id="KW-1185">Reference proteome</keyword>